<evidence type="ECO:0000256" key="3">
    <source>
        <dbReference type="ARBA" id="ARBA00022884"/>
    </source>
</evidence>
<dbReference type="GO" id="GO:0003723">
    <property type="term" value="F:RNA binding"/>
    <property type="evidence" value="ECO:0007669"/>
    <property type="project" value="UniProtKB-KW"/>
</dbReference>
<sequence>MRARLFRLYFQGPLKALPRAPTLMGHLLFWYRYTHGEGALEALLERFRQDPPFRLSSVYPEGWLPRPKLPPVQVEETLLRKALKGLSLVRLETFKALAERGEEALLEASEVLGKVSPPEPRRLRRSRVGIDRATGAARRGILFTQELLFPDPKTPYALYVLGEAPFDLKEALAFVGEMGYGGGASVGLGRFRVEGPLEAELPEAEAPNAYATLAPGPLEGALYYEVEPYWGRLGAGHGGKPFKGPYLRTREGSVYRERRNALLDVSPEEGARACEVLAVFPLGVKVKVWDS</sequence>
<dbReference type="GO" id="GO:0051607">
    <property type="term" value="P:defense response to virus"/>
    <property type="evidence" value="ECO:0007669"/>
    <property type="project" value="UniProtKB-KW"/>
</dbReference>
<name>A0A7C2GES9_9DEIN</name>
<dbReference type="AlphaFoldDB" id="A0A7C2GES9"/>
<keyword evidence="3" id="KW-0694">RNA-binding</keyword>
<evidence type="ECO:0000259" key="5">
    <source>
        <dbReference type="Pfam" id="PF03787"/>
    </source>
</evidence>
<keyword evidence="4" id="KW-0051">Antiviral defense</keyword>
<evidence type="ECO:0000256" key="1">
    <source>
        <dbReference type="ARBA" id="ARBA00005772"/>
    </source>
</evidence>
<dbReference type="InterPro" id="IPR005510">
    <property type="entry name" value="Csm4"/>
</dbReference>
<reference evidence="6" key="1">
    <citation type="journal article" date="2020" name="mSystems">
        <title>Genome- and Community-Level Interaction Insights into Carbon Utilization and Element Cycling Functions of Hydrothermarchaeota in Hydrothermal Sediment.</title>
        <authorList>
            <person name="Zhou Z."/>
            <person name="Liu Y."/>
            <person name="Xu W."/>
            <person name="Pan J."/>
            <person name="Luo Z.H."/>
            <person name="Li M."/>
        </authorList>
    </citation>
    <scope>NUCLEOTIDE SEQUENCE [LARGE SCALE GENOMIC DNA]</scope>
    <source>
        <strain evidence="6">SpSt-246</strain>
    </source>
</reference>
<evidence type="ECO:0000313" key="6">
    <source>
        <dbReference type="EMBL" id="HEH81871.1"/>
    </source>
</evidence>
<evidence type="ECO:0000256" key="4">
    <source>
        <dbReference type="ARBA" id="ARBA00023118"/>
    </source>
</evidence>
<dbReference type="NCBIfam" id="TIGR01903">
    <property type="entry name" value="cas5_csm4"/>
    <property type="match status" value="1"/>
</dbReference>
<dbReference type="InterPro" id="IPR005537">
    <property type="entry name" value="RAMP_III_fam"/>
</dbReference>
<evidence type="ECO:0000256" key="2">
    <source>
        <dbReference type="ARBA" id="ARBA00016109"/>
    </source>
</evidence>
<feature type="domain" description="CRISPR type III-associated protein" evidence="5">
    <location>
        <begin position="19"/>
        <end position="192"/>
    </location>
</feature>
<dbReference type="Pfam" id="PF03787">
    <property type="entry name" value="RAMPs"/>
    <property type="match status" value="1"/>
</dbReference>
<protein>
    <recommendedName>
        <fullName evidence="2">CRISPR system Cms protein Csm4</fullName>
    </recommendedName>
</protein>
<proteinExistence type="inferred from homology"/>
<accession>A0A7C2GES9</accession>
<comment type="caution">
    <text evidence="6">The sequence shown here is derived from an EMBL/GenBank/DDBJ whole genome shotgun (WGS) entry which is preliminary data.</text>
</comment>
<dbReference type="EMBL" id="DSKL01000108">
    <property type="protein sequence ID" value="HEH81871.1"/>
    <property type="molecule type" value="Genomic_DNA"/>
</dbReference>
<gene>
    <name evidence="6" type="ORF">ENP73_02460</name>
</gene>
<comment type="similarity">
    <text evidence="1">Belongs to the CRISPR-associated Csm4 family.</text>
</comment>
<organism evidence="6">
    <name type="scientific">Thermus islandicus</name>
    <dbReference type="NCBI Taxonomy" id="540988"/>
    <lineage>
        <taxon>Bacteria</taxon>
        <taxon>Thermotogati</taxon>
        <taxon>Deinococcota</taxon>
        <taxon>Deinococci</taxon>
        <taxon>Thermales</taxon>
        <taxon>Thermaceae</taxon>
        <taxon>Thermus</taxon>
    </lineage>
</organism>